<organism evidence="18 19">
    <name type="scientific">Pythium oligandrum</name>
    <name type="common">Mycoparasitic fungus</name>
    <dbReference type="NCBI Taxonomy" id="41045"/>
    <lineage>
        <taxon>Eukaryota</taxon>
        <taxon>Sar</taxon>
        <taxon>Stramenopiles</taxon>
        <taxon>Oomycota</taxon>
        <taxon>Peronosporomycetes</taxon>
        <taxon>Pythiales</taxon>
        <taxon>Pythiaceae</taxon>
        <taxon>Pythium</taxon>
    </lineage>
</organism>
<protein>
    <recommendedName>
        <fullName evidence="13">Hexose transporter 1</fullName>
    </recommendedName>
</protein>
<evidence type="ECO:0000256" key="14">
    <source>
        <dbReference type="RuleBase" id="RU003346"/>
    </source>
</evidence>
<dbReference type="PANTHER" id="PTHR23503:SF8">
    <property type="entry name" value="FACILITATED GLUCOSE TRANSPORTER PROTEIN 1"/>
    <property type="match status" value="1"/>
</dbReference>
<feature type="domain" description="Major facilitator superfamily (MFS) profile" evidence="17">
    <location>
        <begin position="44"/>
        <end position="490"/>
    </location>
</feature>
<dbReference type="NCBIfam" id="TIGR00879">
    <property type="entry name" value="SP"/>
    <property type="match status" value="1"/>
</dbReference>
<evidence type="ECO:0000256" key="6">
    <source>
        <dbReference type="ARBA" id="ARBA00023136"/>
    </source>
</evidence>
<dbReference type="Pfam" id="PF00083">
    <property type="entry name" value="Sugar_tr"/>
    <property type="match status" value="1"/>
</dbReference>
<evidence type="ECO:0000256" key="10">
    <source>
        <dbReference type="ARBA" id="ARBA00044662"/>
    </source>
</evidence>
<comment type="subunit">
    <text evidence="2">Homodimer.</text>
</comment>
<keyword evidence="5 16" id="KW-1133">Transmembrane helix</keyword>
<comment type="caution">
    <text evidence="18">The sequence shown here is derived from an EMBL/GenBank/DDBJ whole genome shotgun (WGS) entry which is preliminary data.</text>
</comment>
<gene>
    <name evidence="18" type="ORF">Poli38472_007856</name>
</gene>
<comment type="catalytic activity">
    <reaction evidence="9">
        <text>D-xylose(out) = D-xylose(in)</text>
        <dbReference type="Rhea" id="RHEA:78427"/>
        <dbReference type="ChEBI" id="CHEBI:53455"/>
    </reaction>
    <physiologicalReaction direction="left-to-right" evidence="9">
        <dbReference type="Rhea" id="RHEA:78428"/>
    </physiologicalReaction>
</comment>
<comment type="catalytic activity">
    <reaction evidence="11">
        <text>D-glucosamine(out) = D-glucosamine(in)</text>
        <dbReference type="Rhea" id="RHEA:78423"/>
        <dbReference type="ChEBI" id="CHEBI:58723"/>
    </reaction>
    <physiologicalReaction direction="left-to-right" evidence="11">
        <dbReference type="Rhea" id="RHEA:78424"/>
    </physiologicalReaction>
</comment>
<evidence type="ECO:0000256" key="16">
    <source>
        <dbReference type="SAM" id="Phobius"/>
    </source>
</evidence>
<comment type="catalytic activity">
    <reaction evidence="10">
        <text>D-mannose(out) = D-mannose(in)</text>
        <dbReference type="Rhea" id="RHEA:78391"/>
        <dbReference type="ChEBI" id="CHEBI:4208"/>
    </reaction>
    <physiologicalReaction direction="left-to-right" evidence="10">
        <dbReference type="Rhea" id="RHEA:78392"/>
    </physiologicalReaction>
</comment>
<evidence type="ECO:0000256" key="5">
    <source>
        <dbReference type="ARBA" id="ARBA00022989"/>
    </source>
</evidence>
<name>A0A8K1CRC5_PYTOL</name>
<dbReference type="AlphaFoldDB" id="A0A8K1CRC5"/>
<evidence type="ECO:0000256" key="12">
    <source>
        <dbReference type="ARBA" id="ARBA00044710"/>
    </source>
</evidence>
<feature type="transmembrane region" description="Helical" evidence="16">
    <location>
        <begin position="437"/>
        <end position="460"/>
    </location>
</feature>
<sequence>MALPLSPSPAIPSFYVPVVTPKAQETPTTIRVNALVYTSAALALLQSAQFGWSLSQLNLSTFNDKDDCDSRPVAAGTCLMFPGHSKTEWTLAVNAWTVGGIVGSLICGSLSDAFGRRRTWFVSCALMIAGATIQAASMSLPVFVVGRFVAGLASGFATAMCNGYINDVAPPHLRSMLGSCYGLSTATGIVLVGVSFFFANTASGWRYIAGFPIVIAGVFLLLAPRYLAESPSWLLAKGRREEAEAEIARLFGWENAATALTWMETTPTTTADESSTSKPSERSTAELESHAQRSSPPPWKALISTKYRRQTLLALSMSVALQFSGINVVFFYSSSMFKDAGVEDDRVGSLIVNMVNLLPSFVVGVLARRFGNRKMIIAGQVGMLLSAVGLTIALLINVQALSIVFMSTYVAGFSLSLGPLAFAVASDLFPDALRANGIALTLFVNWCGTFVIGVGYPYIADVLDDLAFLPFIAVLSFFVFFMTKKLPETSGKTSVEIQGLFQH</sequence>
<evidence type="ECO:0000259" key="17">
    <source>
        <dbReference type="PROSITE" id="PS50850"/>
    </source>
</evidence>
<evidence type="ECO:0000313" key="19">
    <source>
        <dbReference type="Proteomes" id="UP000794436"/>
    </source>
</evidence>
<dbReference type="InterPro" id="IPR036259">
    <property type="entry name" value="MFS_trans_sf"/>
</dbReference>
<dbReference type="InterPro" id="IPR020846">
    <property type="entry name" value="MFS_dom"/>
</dbReference>
<feature type="region of interest" description="Disordered" evidence="15">
    <location>
        <begin position="266"/>
        <end position="297"/>
    </location>
</feature>
<comment type="catalytic activity">
    <reaction evidence="8">
        <text>D-glucose(out) = D-glucose(in)</text>
        <dbReference type="Rhea" id="RHEA:60376"/>
        <dbReference type="ChEBI" id="CHEBI:4167"/>
    </reaction>
    <physiologicalReaction direction="left-to-right" evidence="8">
        <dbReference type="Rhea" id="RHEA:60377"/>
    </physiologicalReaction>
</comment>
<feature type="transmembrane region" description="Helical" evidence="16">
    <location>
        <begin position="144"/>
        <end position="165"/>
    </location>
</feature>
<feature type="transmembrane region" description="Helical" evidence="16">
    <location>
        <begin position="120"/>
        <end position="138"/>
    </location>
</feature>
<feature type="transmembrane region" description="Helical" evidence="16">
    <location>
        <begin position="466"/>
        <end position="483"/>
    </location>
</feature>
<dbReference type="OrthoDB" id="94354at2759"/>
<evidence type="ECO:0000313" key="18">
    <source>
        <dbReference type="EMBL" id="TMW68184.1"/>
    </source>
</evidence>
<dbReference type="GO" id="GO:0016020">
    <property type="term" value="C:membrane"/>
    <property type="evidence" value="ECO:0007669"/>
    <property type="project" value="UniProtKB-SubCell"/>
</dbReference>
<feature type="transmembrane region" description="Helical" evidence="16">
    <location>
        <begin position="376"/>
        <end position="396"/>
    </location>
</feature>
<evidence type="ECO:0000256" key="3">
    <source>
        <dbReference type="ARBA" id="ARBA00022448"/>
    </source>
</evidence>
<dbReference type="SUPFAM" id="SSF103473">
    <property type="entry name" value="MFS general substrate transporter"/>
    <property type="match status" value="1"/>
</dbReference>
<evidence type="ECO:0000256" key="11">
    <source>
        <dbReference type="ARBA" id="ARBA00044668"/>
    </source>
</evidence>
<feature type="transmembrane region" description="Helical" evidence="16">
    <location>
        <begin position="205"/>
        <end position="223"/>
    </location>
</feature>
<dbReference type="Gene3D" id="1.20.1250.20">
    <property type="entry name" value="MFS general substrate transporter like domains"/>
    <property type="match status" value="1"/>
</dbReference>
<evidence type="ECO:0000256" key="13">
    <source>
        <dbReference type="ARBA" id="ARBA00044780"/>
    </source>
</evidence>
<comment type="catalytic activity">
    <reaction evidence="7">
        <text>D-galactose(in) = D-galactose(out)</text>
        <dbReference type="Rhea" id="RHEA:34915"/>
        <dbReference type="ChEBI" id="CHEBI:4139"/>
    </reaction>
    <physiologicalReaction direction="right-to-left" evidence="7">
        <dbReference type="Rhea" id="RHEA:34917"/>
    </physiologicalReaction>
</comment>
<keyword evidence="19" id="KW-1185">Reference proteome</keyword>
<evidence type="ECO:0000256" key="1">
    <source>
        <dbReference type="ARBA" id="ARBA00004141"/>
    </source>
</evidence>
<keyword evidence="4 16" id="KW-0812">Transmembrane</keyword>
<comment type="similarity">
    <text evidence="14">Belongs to the major facilitator superfamily. Sugar transporter (TC 2.A.1.1) family.</text>
</comment>
<dbReference type="PANTHER" id="PTHR23503">
    <property type="entry name" value="SOLUTE CARRIER FAMILY 2"/>
    <property type="match status" value="1"/>
</dbReference>
<comment type="subcellular location">
    <subcellularLocation>
        <location evidence="1">Membrane</location>
        <topology evidence="1">Multi-pass membrane protein</topology>
    </subcellularLocation>
</comment>
<keyword evidence="6 16" id="KW-0472">Membrane</keyword>
<dbReference type="GO" id="GO:0015149">
    <property type="term" value="F:hexose transmembrane transporter activity"/>
    <property type="evidence" value="ECO:0007669"/>
    <property type="project" value="TreeGrafter"/>
</dbReference>
<evidence type="ECO:0000256" key="8">
    <source>
        <dbReference type="ARBA" id="ARBA00044648"/>
    </source>
</evidence>
<dbReference type="InterPro" id="IPR005828">
    <property type="entry name" value="MFS_sugar_transport-like"/>
</dbReference>
<evidence type="ECO:0000256" key="4">
    <source>
        <dbReference type="ARBA" id="ARBA00022692"/>
    </source>
</evidence>
<proteinExistence type="inferred from homology"/>
<evidence type="ECO:0000256" key="15">
    <source>
        <dbReference type="SAM" id="MobiDB-lite"/>
    </source>
</evidence>
<feature type="transmembrane region" description="Helical" evidence="16">
    <location>
        <begin position="89"/>
        <end position="108"/>
    </location>
</feature>
<reference evidence="18" key="1">
    <citation type="submission" date="2019-03" db="EMBL/GenBank/DDBJ databases">
        <title>Long read genome sequence of the mycoparasitic Pythium oligandrum ATCC 38472 isolated from sugarbeet rhizosphere.</title>
        <authorList>
            <person name="Gaulin E."/>
        </authorList>
    </citation>
    <scope>NUCLEOTIDE SEQUENCE</scope>
    <source>
        <strain evidence="18">ATCC 38472_TT</strain>
    </source>
</reference>
<feature type="transmembrane region" description="Helical" evidence="16">
    <location>
        <begin position="347"/>
        <end position="367"/>
    </location>
</feature>
<feature type="transmembrane region" description="Helical" evidence="16">
    <location>
        <begin position="312"/>
        <end position="332"/>
    </location>
</feature>
<dbReference type="EMBL" id="SPLM01000003">
    <property type="protein sequence ID" value="TMW68184.1"/>
    <property type="molecule type" value="Genomic_DNA"/>
</dbReference>
<feature type="transmembrane region" description="Helical" evidence="16">
    <location>
        <begin position="177"/>
        <end position="199"/>
    </location>
</feature>
<evidence type="ECO:0000256" key="9">
    <source>
        <dbReference type="ARBA" id="ARBA00044656"/>
    </source>
</evidence>
<dbReference type="Proteomes" id="UP000794436">
    <property type="component" value="Unassembled WGS sequence"/>
</dbReference>
<dbReference type="PRINTS" id="PR00171">
    <property type="entry name" value="SUGRTRNSPORT"/>
</dbReference>
<dbReference type="InterPro" id="IPR003663">
    <property type="entry name" value="Sugar/inositol_transpt"/>
</dbReference>
<feature type="compositionally biased region" description="Low complexity" evidence="15">
    <location>
        <begin position="266"/>
        <end position="277"/>
    </location>
</feature>
<comment type="catalytic activity">
    <reaction evidence="12">
        <text>D-fructose(out) = D-fructose(in)</text>
        <dbReference type="Rhea" id="RHEA:60372"/>
        <dbReference type="ChEBI" id="CHEBI:37721"/>
    </reaction>
    <physiologicalReaction direction="left-to-right" evidence="12">
        <dbReference type="Rhea" id="RHEA:60373"/>
    </physiologicalReaction>
</comment>
<evidence type="ECO:0000256" key="7">
    <source>
        <dbReference type="ARBA" id="ARBA00044637"/>
    </source>
</evidence>
<evidence type="ECO:0000256" key="2">
    <source>
        <dbReference type="ARBA" id="ARBA00011738"/>
    </source>
</evidence>
<feature type="transmembrane region" description="Helical" evidence="16">
    <location>
        <begin position="402"/>
        <end position="425"/>
    </location>
</feature>
<accession>A0A8K1CRC5</accession>
<dbReference type="InterPro" id="IPR045263">
    <property type="entry name" value="GLUT"/>
</dbReference>
<feature type="compositionally biased region" description="Basic and acidic residues" evidence="15">
    <location>
        <begin position="279"/>
        <end position="291"/>
    </location>
</feature>
<keyword evidence="3 14" id="KW-0813">Transport</keyword>
<dbReference type="PROSITE" id="PS50850">
    <property type="entry name" value="MFS"/>
    <property type="match status" value="1"/>
</dbReference>